<protein>
    <submittedName>
        <fullName evidence="7">Acyl carrier protein</fullName>
    </submittedName>
</protein>
<organism evidence="7 8">
    <name type="scientific">Streptomyces antnestii</name>
    <dbReference type="NCBI Taxonomy" id="2494256"/>
    <lineage>
        <taxon>Bacteria</taxon>
        <taxon>Bacillati</taxon>
        <taxon>Actinomycetota</taxon>
        <taxon>Actinomycetes</taxon>
        <taxon>Kitasatosporales</taxon>
        <taxon>Streptomycetaceae</taxon>
        <taxon>Streptomyces</taxon>
    </lineage>
</organism>
<comment type="similarity">
    <text evidence="2">Belongs to the ATP-dependent AMP-binding enzyme family.</text>
</comment>
<dbReference type="PROSITE" id="PS50075">
    <property type="entry name" value="CARRIER"/>
    <property type="match status" value="1"/>
</dbReference>
<dbReference type="AlphaFoldDB" id="A0A3S2V5I9"/>
<accession>A0A3S2V5I9</accession>
<reference evidence="7 8" key="1">
    <citation type="submission" date="2019-01" db="EMBL/GenBank/DDBJ databases">
        <title>Genome sequences of Streptomyces and Rhizobium isolates collected from root and soil.</title>
        <authorList>
            <person name="Chhettri S."/>
            <person name="Sevigny J.L."/>
            <person name="Sen A."/>
            <person name="Ennis N."/>
            <person name="Tisa L."/>
        </authorList>
    </citation>
    <scope>NUCLEOTIDE SEQUENCE [LARGE SCALE GENOMIC DNA]</scope>
    <source>
        <strain evidence="7 8">San01</strain>
    </source>
</reference>
<evidence type="ECO:0000256" key="2">
    <source>
        <dbReference type="ARBA" id="ARBA00006432"/>
    </source>
</evidence>
<dbReference type="SMART" id="SM00823">
    <property type="entry name" value="PKS_PP"/>
    <property type="match status" value="1"/>
</dbReference>
<dbReference type="FunFam" id="1.10.1200.10:FF:000016">
    <property type="entry name" value="Non-ribosomal peptide synthase"/>
    <property type="match status" value="1"/>
</dbReference>
<dbReference type="GO" id="GO:0017000">
    <property type="term" value="P:antibiotic biosynthetic process"/>
    <property type="evidence" value="ECO:0007669"/>
    <property type="project" value="UniProtKB-ARBA"/>
</dbReference>
<evidence type="ECO:0000256" key="5">
    <source>
        <dbReference type="SAM" id="MobiDB-lite"/>
    </source>
</evidence>
<dbReference type="PANTHER" id="PTHR45527:SF1">
    <property type="entry name" value="FATTY ACID SYNTHASE"/>
    <property type="match status" value="1"/>
</dbReference>
<dbReference type="GO" id="GO:0072330">
    <property type="term" value="P:monocarboxylic acid biosynthetic process"/>
    <property type="evidence" value="ECO:0007669"/>
    <property type="project" value="UniProtKB-ARBA"/>
</dbReference>
<name>A0A3S2V5I9_9ACTN</name>
<dbReference type="GO" id="GO:0044550">
    <property type="term" value="P:secondary metabolite biosynthetic process"/>
    <property type="evidence" value="ECO:0007669"/>
    <property type="project" value="TreeGrafter"/>
</dbReference>
<keyword evidence="3" id="KW-0596">Phosphopantetheine</keyword>
<dbReference type="OrthoDB" id="2085352at2"/>
<proteinExistence type="inferred from homology"/>
<dbReference type="PANTHER" id="PTHR45527">
    <property type="entry name" value="NONRIBOSOMAL PEPTIDE SYNTHETASE"/>
    <property type="match status" value="1"/>
</dbReference>
<keyword evidence="4" id="KW-0597">Phosphoprotein</keyword>
<evidence type="ECO:0000256" key="1">
    <source>
        <dbReference type="ARBA" id="ARBA00001957"/>
    </source>
</evidence>
<sequence>MTTAQPPAHDHPTPQTRETTEAPMTVTQWENELRLLFAEVLGMPDVDADDSFFDLGGHSLLASKLTRRVQEAFGVKVPVRRIYQVPTPATLAAYLHAA</sequence>
<dbReference type="InterPro" id="IPR020806">
    <property type="entry name" value="PKS_PP-bd"/>
</dbReference>
<comment type="caution">
    <text evidence="7">The sequence shown here is derived from an EMBL/GenBank/DDBJ whole genome shotgun (WGS) entry which is preliminary data.</text>
</comment>
<comment type="cofactor">
    <cofactor evidence="1">
        <name>pantetheine 4'-phosphate</name>
        <dbReference type="ChEBI" id="CHEBI:47942"/>
    </cofactor>
</comment>
<dbReference type="GO" id="GO:0005829">
    <property type="term" value="C:cytosol"/>
    <property type="evidence" value="ECO:0007669"/>
    <property type="project" value="TreeGrafter"/>
</dbReference>
<evidence type="ECO:0000259" key="6">
    <source>
        <dbReference type="PROSITE" id="PS50075"/>
    </source>
</evidence>
<dbReference type="EMBL" id="RZYA01000029">
    <property type="protein sequence ID" value="RVU16057.1"/>
    <property type="molecule type" value="Genomic_DNA"/>
</dbReference>
<dbReference type="Pfam" id="PF00550">
    <property type="entry name" value="PP-binding"/>
    <property type="match status" value="1"/>
</dbReference>
<evidence type="ECO:0000313" key="8">
    <source>
        <dbReference type="Proteomes" id="UP000283128"/>
    </source>
</evidence>
<dbReference type="InterPro" id="IPR036736">
    <property type="entry name" value="ACP-like_sf"/>
</dbReference>
<evidence type="ECO:0000256" key="4">
    <source>
        <dbReference type="ARBA" id="ARBA00022553"/>
    </source>
</evidence>
<feature type="domain" description="Carrier" evidence="6">
    <location>
        <begin position="24"/>
        <end position="98"/>
    </location>
</feature>
<feature type="region of interest" description="Disordered" evidence="5">
    <location>
        <begin position="1"/>
        <end position="24"/>
    </location>
</feature>
<dbReference type="GO" id="GO:0031177">
    <property type="term" value="F:phosphopantetheine binding"/>
    <property type="evidence" value="ECO:0007669"/>
    <property type="project" value="InterPro"/>
</dbReference>
<evidence type="ECO:0000313" key="7">
    <source>
        <dbReference type="EMBL" id="RVU16057.1"/>
    </source>
</evidence>
<dbReference type="SMART" id="SM01294">
    <property type="entry name" value="PKS_PP_betabranch"/>
    <property type="match status" value="1"/>
</dbReference>
<dbReference type="InterPro" id="IPR009081">
    <property type="entry name" value="PP-bd_ACP"/>
</dbReference>
<dbReference type="RefSeq" id="WP_127832845.1">
    <property type="nucleotide sequence ID" value="NZ_RZYA01000029.1"/>
</dbReference>
<dbReference type="SUPFAM" id="SSF47336">
    <property type="entry name" value="ACP-like"/>
    <property type="match status" value="1"/>
</dbReference>
<gene>
    <name evidence="7" type="ORF">EOT10_37375</name>
</gene>
<evidence type="ECO:0000256" key="3">
    <source>
        <dbReference type="ARBA" id="ARBA00022450"/>
    </source>
</evidence>
<dbReference type="GO" id="GO:0043041">
    <property type="term" value="P:amino acid activation for nonribosomal peptide biosynthetic process"/>
    <property type="evidence" value="ECO:0007669"/>
    <property type="project" value="TreeGrafter"/>
</dbReference>
<keyword evidence="8" id="KW-1185">Reference proteome</keyword>
<dbReference type="Proteomes" id="UP000283128">
    <property type="component" value="Unassembled WGS sequence"/>
</dbReference>
<dbReference type="Gene3D" id="1.10.1200.10">
    <property type="entry name" value="ACP-like"/>
    <property type="match status" value="1"/>
</dbReference>